<evidence type="ECO:0000256" key="2">
    <source>
        <dbReference type="ARBA" id="ARBA00009773"/>
    </source>
</evidence>
<evidence type="ECO:0000256" key="5">
    <source>
        <dbReference type="ARBA" id="ARBA00023136"/>
    </source>
</evidence>
<comment type="caution">
    <text evidence="7">The sequence shown here is derived from an EMBL/GenBank/DDBJ whole genome shotgun (WGS) entry which is preliminary data.</text>
</comment>
<protein>
    <submittedName>
        <fullName evidence="7">AI-2E family transporter</fullName>
    </submittedName>
</protein>
<dbReference type="AlphaFoldDB" id="A0A2J7TE20"/>
<proteinExistence type="inferred from homology"/>
<sequence length="345" mass="37707">MDSSVTRVASAMIIAFLVIGALYFADAVFEPVAFALFFIAIVWPLQKTLETKIPSGLALIVTVLVTLVVVIKLTSMIAWSGSQIGHWLSVNFDRLQALYFAYAKWLEEHDIYIATVIADRFNVLWLLRLFQTVALRLNSLIGFSLLIFIFLAMGLLEAEAFSKNLRAVGGETGERLIAAGKATARKFRRYMLVRTAASILTGLIVWGFATLVGLELAAAWGVISFALNYIPFIGPLIATVLPTLFGFAQTGSWETAVFILVALTVVQFLIGSYFEPLFTAKTLSISPFVVIFAVFLWGFIWGLPGTFIGVPILIACLTVCEQFASSRWLAVLLSGKVKDDAPAAG</sequence>
<dbReference type="PANTHER" id="PTHR21716:SF64">
    <property type="entry name" value="AI-2 TRANSPORT PROTEIN TQSA"/>
    <property type="match status" value="1"/>
</dbReference>
<dbReference type="EMBL" id="PDZR01000021">
    <property type="protein sequence ID" value="PNG25014.1"/>
    <property type="molecule type" value="Genomic_DNA"/>
</dbReference>
<feature type="transmembrane region" description="Helical" evidence="6">
    <location>
        <begin position="255"/>
        <end position="274"/>
    </location>
</feature>
<comment type="similarity">
    <text evidence="2">Belongs to the autoinducer-2 exporter (AI-2E) (TC 2.A.86) family.</text>
</comment>
<dbReference type="GO" id="GO:0055085">
    <property type="term" value="P:transmembrane transport"/>
    <property type="evidence" value="ECO:0007669"/>
    <property type="project" value="TreeGrafter"/>
</dbReference>
<dbReference type="OrthoDB" id="9799225at2"/>
<dbReference type="Pfam" id="PF01594">
    <property type="entry name" value="AI-2E_transport"/>
    <property type="match status" value="1"/>
</dbReference>
<gene>
    <name evidence="7" type="ORF">CR492_16075</name>
</gene>
<keyword evidence="5 6" id="KW-0472">Membrane</keyword>
<reference evidence="7 8" key="1">
    <citation type="submission" date="2017-10" db="EMBL/GenBank/DDBJ databases">
        <title>Genome announcement of Methylocella silvestris TVC from permafrost.</title>
        <authorList>
            <person name="Wang J."/>
            <person name="Geng K."/>
            <person name="Ul-Haque F."/>
            <person name="Crombie A.T."/>
            <person name="Street L.E."/>
            <person name="Wookey P.A."/>
            <person name="Murrell J.C."/>
            <person name="Pratscher J."/>
        </authorList>
    </citation>
    <scope>NUCLEOTIDE SEQUENCE [LARGE SCALE GENOMIC DNA]</scope>
    <source>
        <strain evidence="7 8">TVC</strain>
    </source>
</reference>
<comment type="subcellular location">
    <subcellularLocation>
        <location evidence="1">Membrane</location>
        <topology evidence="1">Multi-pass membrane protein</topology>
    </subcellularLocation>
</comment>
<evidence type="ECO:0000256" key="3">
    <source>
        <dbReference type="ARBA" id="ARBA00022692"/>
    </source>
</evidence>
<evidence type="ECO:0000313" key="8">
    <source>
        <dbReference type="Proteomes" id="UP000236286"/>
    </source>
</evidence>
<dbReference type="Proteomes" id="UP000236286">
    <property type="component" value="Unassembled WGS sequence"/>
</dbReference>
<feature type="transmembrane region" description="Helical" evidence="6">
    <location>
        <begin position="133"/>
        <end position="156"/>
    </location>
</feature>
<feature type="transmembrane region" description="Helical" evidence="6">
    <location>
        <begin position="229"/>
        <end position="248"/>
    </location>
</feature>
<feature type="transmembrane region" description="Helical" evidence="6">
    <location>
        <begin position="195"/>
        <end position="223"/>
    </location>
</feature>
<dbReference type="InterPro" id="IPR002549">
    <property type="entry name" value="AI-2E-like"/>
</dbReference>
<evidence type="ECO:0000313" key="7">
    <source>
        <dbReference type="EMBL" id="PNG25014.1"/>
    </source>
</evidence>
<keyword evidence="4 6" id="KW-1133">Transmembrane helix</keyword>
<evidence type="ECO:0000256" key="6">
    <source>
        <dbReference type="SAM" id="Phobius"/>
    </source>
</evidence>
<organism evidence="7 8">
    <name type="scientific">Methylocella silvestris</name>
    <dbReference type="NCBI Taxonomy" id="199596"/>
    <lineage>
        <taxon>Bacteria</taxon>
        <taxon>Pseudomonadati</taxon>
        <taxon>Pseudomonadota</taxon>
        <taxon>Alphaproteobacteria</taxon>
        <taxon>Hyphomicrobiales</taxon>
        <taxon>Beijerinckiaceae</taxon>
        <taxon>Methylocella</taxon>
    </lineage>
</organism>
<keyword evidence="3 6" id="KW-0812">Transmembrane</keyword>
<dbReference type="PANTHER" id="PTHR21716">
    <property type="entry name" value="TRANSMEMBRANE PROTEIN"/>
    <property type="match status" value="1"/>
</dbReference>
<dbReference type="GO" id="GO:0016020">
    <property type="term" value="C:membrane"/>
    <property type="evidence" value="ECO:0007669"/>
    <property type="project" value="UniProtKB-SubCell"/>
</dbReference>
<feature type="transmembrane region" description="Helical" evidence="6">
    <location>
        <begin position="286"/>
        <end position="319"/>
    </location>
</feature>
<dbReference type="RefSeq" id="WP_102844746.1">
    <property type="nucleotide sequence ID" value="NZ_PDZR01000021.1"/>
</dbReference>
<accession>A0A2J7TE20</accession>
<name>A0A2J7TE20_METSI</name>
<evidence type="ECO:0000256" key="1">
    <source>
        <dbReference type="ARBA" id="ARBA00004141"/>
    </source>
</evidence>
<evidence type="ECO:0000256" key="4">
    <source>
        <dbReference type="ARBA" id="ARBA00022989"/>
    </source>
</evidence>
<feature type="transmembrane region" description="Helical" evidence="6">
    <location>
        <begin position="12"/>
        <end position="45"/>
    </location>
</feature>
<feature type="transmembrane region" description="Helical" evidence="6">
    <location>
        <begin position="57"/>
        <end position="79"/>
    </location>
</feature>